<evidence type="ECO:0000256" key="6">
    <source>
        <dbReference type="ARBA" id="ARBA00023136"/>
    </source>
</evidence>
<evidence type="ECO:0000256" key="1">
    <source>
        <dbReference type="ARBA" id="ARBA00004127"/>
    </source>
</evidence>
<dbReference type="InterPro" id="IPR006694">
    <property type="entry name" value="Fatty_acid_hydroxylase"/>
</dbReference>
<protein>
    <submittedName>
        <fullName evidence="9">Sterol desaturase family protein</fullName>
    </submittedName>
</protein>
<organism evidence="9 10">
    <name type="scientific">Runella aurantiaca</name>
    <dbReference type="NCBI Taxonomy" id="2282308"/>
    <lineage>
        <taxon>Bacteria</taxon>
        <taxon>Pseudomonadati</taxon>
        <taxon>Bacteroidota</taxon>
        <taxon>Cytophagia</taxon>
        <taxon>Cytophagales</taxon>
        <taxon>Spirosomataceae</taxon>
        <taxon>Runella</taxon>
    </lineage>
</organism>
<keyword evidence="2 7" id="KW-0812">Transmembrane</keyword>
<dbReference type="GO" id="GO:0005506">
    <property type="term" value="F:iron ion binding"/>
    <property type="evidence" value="ECO:0007669"/>
    <property type="project" value="InterPro"/>
</dbReference>
<dbReference type="EMBL" id="QPIW01000029">
    <property type="protein sequence ID" value="RDB03254.1"/>
    <property type="molecule type" value="Genomic_DNA"/>
</dbReference>
<evidence type="ECO:0000313" key="9">
    <source>
        <dbReference type="EMBL" id="RDB03254.1"/>
    </source>
</evidence>
<dbReference type="GO" id="GO:0016020">
    <property type="term" value="C:membrane"/>
    <property type="evidence" value="ECO:0007669"/>
    <property type="project" value="GOC"/>
</dbReference>
<dbReference type="GO" id="GO:0008610">
    <property type="term" value="P:lipid biosynthetic process"/>
    <property type="evidence" value="ECO:0007669"/>
    <property type="project" value="InterPro"/>
</dbReference>
<feature type="domain" description="Fatty acid hydroxylase" evidence="8">
    <location>
        <begin position="84"/>
        <end position="217"/>
    </location>
</feature>
<accession>A0A369I7X1</accession>
<dbReference type="Pfam" id="PF04116">
    <property type="entry name" value="FA_hydroxylase"/>
    <property type="match status" value="1"/>
</dbReference>
<reference evidence="9 10" key="1">
    <citation type="submission" date="2018-07" db="EMBL/GenBank/DDBJ databases">
        <title>Genome analysis of Runella aurantiaca.</title>
        <authorList>
            <person name="Yang X."/>
        </authorList>
    </citation>
    <scope>NUCLEOTIDE SEQUENCE [LARGE SCALE GENOMIC DNA]</scope>
    <source>
        <strain evidence="9 10">YX9</strain>
    </source>
</reference>
<proteinExistence type="predicted"/>
<dbReference type="AlphaFoldDB" id="A0A369I7X1"/>
<evidence type="ECO:0000256" key="4">
    <source>
        <dbReference type="ARBA" id="ARBA00023002"/>
    </source>
</evidence>
<feature type="transmembrane region" description="Helical" evidence="7">
    <location>
        <begin position="6"/>
        <end position="29"/>
    </location>
</feature>
<feature type="transmembrane region" description="Helical" evidence="7">
    <location>
        <begin position="305"/>
        <end position="328"/>
    </location>
</feature>
<keyword evidence="4" id="KW-0560">Oxidoreductase</keyword>
<keyword evidence="6 7" id="KW-0472">Membrane</keyword>
<gene>
    <name evidence="9" type="ORF">DVG78_24785</name>
</gene>
<dbReference type="GO" id="GO:0006643">
    <property type="term" value="P:membrane lipid metabolic process"/>
    <property type="evidence" value="ECO:0007669"/>
    <property type="project" value="TreeGrafter"/>
</dbReference>
<comment type="caution">
    <text evidence="9">The sequence shown here is derived from an EMBL/GenBank/DDBJ whole genome shotgun (WGS) entry which is preliminary data.</text>
</comment>
<keyword evidence="5" id="KW-0443">Lipid metabolism</keyword>
<feature type="transmembrane region" description="Helical" evidence="7">
    <location>
        <begin position="334"/>
        <end position="352"/>
    </location>
</feature>
<evidence type="ECO:0000259" key="8">
    <source>
        <dbReference type="Pfam" id="PF04116"/>
    </source>
</evidence>
<dbReference type="GO" id="GO:0012505">
    <property type="term" value="C:endomembrane system"/>
    <property type="evidence" value="ECO:0007669"/>
    <property type="project" value="UniProtKB-SubCell"/>
</dbReference>
<dbReference type="InterPro" id="IPR051689">
    <property type="entry name" value="Sterol_desaturase/TMEM195"/>
</dbReference>
<dbReference type="OrthoDB" id="9770329at2"/>
<evidence type="ECO:0000256" key="5">
    <source>
        <dbReference type="ARBA" id="ARBA00023098"/>
    </source>
</evidence>
<keyword evidence="10" id="KW-1185">Reference proteome</keyword>
<comment type="subcellular location">
    <subcellularLocation>
        <location evidence="1">Endomembrane system</location>
        <topology evidence="1">Multi-pass membrane protein</topology>
    </subcellularLocation>
</comment>
<feature type="transmembrane region" description="Helical" evidence="7">
    <location>
        <begin position="388"/>
        <end position="410"/>
    </location>
</feature>
<sequence length="427" mass="49638">METYGRILLIAMPIFLGLVLLEKIYGWAVKKQPFRTMDMLSSMSSGYTNIIKDVLGLSVSILTYGWMVEHWAIYTIQSTIATYAVAFIALDFSGYWVHRMSHEINFFWNKHAIHHSSEEFDLACALRQSISSFVSLFTIFLLPAALLGVSPTVIAIVAPLHLFAQFWYHTVYINKMGFLEHIIVTPSHHRVHHAINPEYLDKNHGQIFIIWDKLFGTFQEELPHVPPVYGITRPAQTWNPIKINFQHLWLLIQDAYRTNSWRDKLRIWFMPTGWRPADIEEKYPVHKIDDPYHFQKYTTKASTALLVWTWFQFLFTFALINYFFLYIAKIGTPNIFVYGGFIFLSVFAYTELMDRNPYALAWEGLKNGIGLWLIYTTNWFGIGGALPWITLVLSAYFVVATIITGLFIWFDIRKDSAAQPEKKWATA</sequence>
<dbReference type="RefSeq" id="WP_114463708.1">
    <property type="nucleotide sequence ID" value="NZ_QPIW01000029.1"/>
</dbReference>
<keyword evidence="3 7" id="KW-1133">Transmembrane helix</keyword>
<dbReference type="PANTHER" id="PTHR21624">
    <property type="entry name" value="STEROL DESATURASE-RELATED PROTEIN"/>
    <property type="match status" value="1"/>
</dbReference>
<evidence type="ECO:0000256" key="7">
    <source>
        <dbReference type="SAM" id="Phobius"/>
    </source>
</evidence>
<name>A0A369I7X1_9BACT</name>
<dbReference type="GO" id="GO:0050479">
    <property type="term" value="F:glyceryl-ether monooxygenase activity"/>
    <property type="evidence" value="ECO:0007669"/>
    <property type="project" value="TreeGrafter"/>
</dbReference>
<evidence type="ECO:0000256" key="3">
    <source>
        <dbReference type="ARBA" id="ARBA00022989"/>
    </source>
</evidence>
<evidence type="ECO:0000256" key="2">
    <source>
        <dbReference type="ARBA" id="ARBA00022692"/>
    </source>
</evidence>
<dbReference type="Proteomes" id="UP000253141">
    <property type="component" value="Unassembled WGS sequence"/>
</dbReference>
<evidence type="ECO:0000313" key="10">
    <source>
        <dbReference type="Proteomes" id="UP000253141"/>
    </source>
</evidence>
<dbReference type="PANTHER" id="PTHR21624:SF1">
    <property type="entry name" value="ALKYLGLYCEROL MONOOXYGENASE"/>
    <property type="match status" value="1"/>
</dbReference>